<dbReference type="InterPro" id="IPR036097">
    <property type="entry name" value="HisK_dim/P_sf"/>
</dbReference>
<feature type="chain" id="PRO_5044869888" description="histidine kinase" evidence="8">
    <location>
        <begin position="29"/>
        <end position="493"/>
    </location>
</feature>
<feature type="domain" description="Histidine kinase" evidence="9">
    <location>
        <begin position="278"/>
        <end position="493"/>
    </location>
</feature>
<dbReference type="InterPro" id="IPR005467">
    <property type="entry name" value="His_kinase_dom"/>
</dbReference>
<evidence type="ECO:0000256" key="7">
    <source>
        <dbReference type="SAM" id="Phobius"/>
    </source>
</evidence>
<keyword evidence="6" id="KW-0902">Two-component regulatory system</keyword>
<dbReference type="Gene3D" id="1.10.287.130">
    <property type="match status" value="1"/>
</dbReference>
<dbReference type="Gene3D" id="3.30.565.10">
    <property type="entry name" value="Histidine kinase-like ATPase, C-terminal domain"/>
    <property type="match status" value="1"/>
</dbReference>
<evidence type="ECO:0000256" key="4">
    <source>
        <dbReference type="ARBA" id="ARBA00022679"/>
    </source>
</evidence>
<evidence type="ECO:0000313" key="10">
    <source>
        <dbReference type="EMBL" id="RDT60897.1"/>
    </source>
</evidence>
<dbReference type="Pfam" id="PF02518">
    <property type="entry name" value="HATPase_c"/>
    <property type="match status" value="1"/>
</dbReference>
<dbReference type="Proteomes" id="UP000255291">
    <property type="component" value="Unassembled WGS sequence"/>
</dbReference>
<comment type="caution">
    <text evidence="10">The sequence shown here is derived from an EMBL/GenBank/DDBJ whole genome shotgun (WGS) entry which is preliminary data.</text>
</comment>
<keyword evidence="3" id="KW-0597">Phosphoprotein</keyword>
<evidence type="ECO:0000256" key="6">
    <source>
        <dbReference type="ARBA" id="ARBA00023012"/>
    </source>
</evidence>
<dbReference type="EMBL" id="QRBW01000008">
    <property type="protein sequence ID" value="RDT60897.1"/>
    <property type="molecule type" value="Genomic_DNA"/>
</dbReference>
<dbReference type="CDD" id="cd00082">
    <property type="entry name" value="HisKA"/>
    <property type="match status" value="1"/>
</dbReference>
<dbReference type="InterPro" id="IPR004358">
    <property type="entry name" value="Sig_transdc_His_kin-like_C"/>
</dbReference>
<dbReference type="RefSeq" id="WP_115465466.1">
    <property type="nucleotide sequence ID" value="NZ_QRBT01000002.1"/>
</dbReference>
<dbReference type="PANTHER" id="PTHR43547">
    <property type="entry name" value="TWO-COMPONENT HISTIDINE KINASE"/>
    <property type="match status" value="1"/>
</dbReference>
<accession>A0ABD7GZH9</accession>
<name>A0ABD7GZH9_9ENTR</name>
<dbReference type="FunFam" id="1.10.287.130:FF:000001">
    <property type="entry name" value="Two-component sensor histidine kinase"/>
    <property type="match status" value="1"/>
</dbReference>
<evidence type="ECO:0000256" key="5">
    <source>
        <dbReference type="ARBA" id="ARBA00022777"/>
    </source>
</evidence>
<dbReference type="PROSITE" id="PS51257">
    <property type="entry name" value="PROKAR_LIPOPROTEIN"/>
    <property type="match status" value="1"/>
</dbReference>
<dbReference type="AlphaFoldDB" id="A0ABD7GZH9"/>
<evidence type="ECO:0000256" key="2">
    <source>
        <dbReference type="ARBA" id="ARBA00012438"/>
    </source>
</evidence>
<dbReference type="CDD" id="cd00075">
    <property type="entry name" value="HATPase"/>
    <property type="match status" value="1"/>
</dbReference>
<evidence type="ECO:0000256" key="1">
    <source>
        <dbReference type="ARBA" id="ARBA00000085"/>
    </source>
</evidence>
<evidence type="ECO:0000259" key="9">
    <source>
        <dbReference type="PROSITE" id="PS50109"/>
    </source>
</evidence>
<gene>
    <name evidence="10" type="ORF">DXF87_06180</name>
</gene>
<keyword evidence="7" id="KW-1133">Transmembrane helix</keyword>
<reference evidence="10 11" key="1">
    <citation type="submission" date="2018-07" db="EMBL/GenBank/DDBJ databases">
        <title>The use of a cohorting ward and systematic surveillance cultures for the control of a Klebsiella pneumoniae carbapenemase (KPC)-producing Enterobacteriaceae outbreak.</title>
        <authorList>
            <person name="Doi Y."/>
        </authorList>
    </citation>
    <scope>NUCLEOTIDE SEQUENCE [LARGE SCALE GENOMIC DNA]</scope>
    <source>
        <strain evidence="10 11">1-RC-17-04017</strain>
    </source>
</reference>
<dbReference type="InterPro" id="IPR003594">
    <property type="entry name" value="HATPase_dom"/>
</dbReference>
<dbReference type="PROSITE" id="PS50109">
    <property type="entry name" value="HIS_KIN"/>
    <property type="match status" value="1"/>
</dbReference>
<keyword evidence="5 10" id="KW-0418">Kinase</keyword>
<keyword evidence="8" id="KW-0732">Signal</keyword>
<dbReference type="Pfam" id="PF00512">
    <property type="entry name" value="HisKA"/>
    <property type="match status" value="1"/>
</dbReference>
<feature type="signal peptide" evidence="8">
    <location>
        <begin position="1"/>
        <end position="28"/>
    </location>
</feature>
<evidence type="ECO:0000256" key="3">
    <source>
        <dbReference type="ARBA" id="ARBA00022553"/>
    </source>
</evidence>
<sequence>MMRRFSLSQRLTLLFILLMMLCAAVACAVQLYSSMQYGNAMVQRLSGGLAQQIVQREQILDAQGRVDRSALKPLFGRLMTFNPSVELYVVSPDGDILADAAPPGHIQRQKIDLAPVQSFLSGTAMPVLGDDPRSQNQKVFSATPLRQDGELKGYLYIILQGEESNALAEMAWHKALWSTVLWSLLWVALFGLLAGLLAGLLVWYWVTRPVKQLTVEVAGLEQDSISAIRLLAGQTPDAAAKDEVAILRNSFIELARKITQQWDRLADSDRQRREFIANISHDLRTPLTSLLGYLETLSLKSATLTPQEHQQYLATALRQGQKVRHLSQQLFELARLEHGGIKPQRERFAMAELISDVAQKFELTARTREVILHIDVPGPLPMVNADVSMIERVVTNLLDNAMRHTPGGGEIRLAVWQENEQLQVEVSDSGAGVDASLRDDLFQRPSALNIQASRENRGGLGLLIVKRMLELHGGGIRLMESVSGARFRFFVPL</sequence>
<comment type="catalytic activity">
    <reaction evidence="1">
        <text>ATP + protein L-histidine = ADP + protein N-phospho-L-histidine.</text>
        <dbReference type="EC" id="2.7.13.3"/>
    </reaction>
</comment>
<organism evidence="10 11">
    <name type="scientific">Enterobacter roggenkampii</name>
    <dbReference type="NCBI Taxonomy" id="1812935"/>
    <lineage>
        <taxon>Bacteria</taxon>
        <taxon>Pseudomonadati</taxon>
        <taxon>Pseudomonadota</taxon>
        <taxon>Gammaproteobacteria</taxon>
        <taxon>Enterobacterales</taxon>
        <taxon>Enterobacteriaceae</taxon>
        <taxon>Enterobacter</taxon>
        <taxon>Enterobacter cloacae complex</taxon>
    </lineage>
</organism>
<dbReference type="SUPFAM" id="SSF47384">
    <property type="entry name" value="Homodimeric domain of signal transducing histidine kinase"/>
    <property type="match status" value="1"/>
</dbReference>
<protein>
    <recommendedName>
        <fullName evidence="2">histidine kinase</fullName>
        <ecNumber evidence="2">2.7.13.3</ecNumber>
    </recommendedName>
</protein>
<evidence type="ECO:0000313" key="11">
    <source>
        <dbReference type="Proteomes" id="UP000255291"/>
    </source>
</evidence>
<evidence type="ECO:0000256" key="8">
    <source>
        <dbReference type="SAM" id="SignalP"/>
    </source>
</evidence>
<keyword evidence="4" id="KW-0808">Transferase</keyword>
<dbReference type="InterPro" id="IPR003661">
    <property type="entry name" value="HisK_dim/P_dom"/>
</dbReference>
<dbReference type="Gene3D" id="6.10.340.10">
    <property type="match status" value="1"/>
</dbReference>
<dbReference type="PANTHER" id="PTHR43547:SF2">
    <property type="entry name" value="HYBRID SIGNAL TRANSDUCTION HISTIDINE KINASE C"/>
    <property type="match status" value="1"/>
</dbReference>
<dbReference type="EC" id="2.7.13.3" evidence="2"/>
<dbReference type="PRINTS" id="PR00344">
    <property type="entry name" value="BCTRLSENSOR"/>
</dbReference>
<keyword evidence="7" id="KW-0472">Membrane</keyword>
<dbReference type="SUPFAM" id="SSF55874">
    <property type="entry name" value="ATPase domain of HSP90 chaperone/DNA topoisomerase II/histidine kinase"/>
    <property type="match status" value="1"/>
</dbReference>
<dbReference type="GO" id="GO:0000155">
    <property type="term" value="F:phosphorelay sensor kinase activity"/>
    <property type="evidence" value="ECO:0007669"/>
    <property type="project" value="UniProtKB-ARBA"/>
</dbReference>
<feature type="transmembrane region" description="Helical" evidence="7">
    <location>
        <begin position="180"/>
        <end position="206"/>
    </location>
</feature>
<dbReference type="SMART" id="SM00387">
    <property type="entry name" value="HATPase_c"/>
    <property type="match status" value="1"/>
</dbReference>
<dbReference type="InterPro" id="IPR036890">
    <property type="entry name" value="HATPase_C_sf"/>
</dbReference>
<proteinExistence type="predicted"/>
<dbReference type="SMART" id="SM00388">
    <property type="entry name" value="HisKA"/>
    <property type="match status" value="1"/>
</dbReference>
<keyword evidence="7" id="KW-0812">Transmembrane</keyword>